<dbReference type="GO" id="GO:0005634">
    <property type="term" value="C:nucleus"/>
    <property type="evidence" value="ECO:0007669"/>
    <property type="project" value="TreeGrafter"/>
</dbReference>
<dbReference type="AlphaFoldDB" id="A0A9Q0AMU7"/>
<organism evidence="4 5">
    <name type="scientific">Neoarthrinium moseri</name>
    <dbReference type="NCBI Taxonomy" id="1658444"/>
    <lineage>
        <taxon>Eukaryota</taxon>
        <taxon>Fungi</taxon>
        <taxon>Dikarya</taxon>
        <taxon>Ascomycota</taxon>
        <taxon>Pezizomycotina</taxon>
        <taxon>Sordariomycetes</taxon>
        <taxon>Xylariomycetidae</taxon>
        <taxon>Amphisphaeriales</taxon>
        <taxon>Apiosporaceae</taxon>
        <taxon>Neoarthrinium</taxon>
    </lineage>
</organism>
<gene>
    <name evidence="4" type="ORF">JX265_009139</name>
</gene>
<evidence type="ECO:0008006" key="6">
    <source>
        <dbReference type="Google" id="ProtNLM"/>
    </source>
</evidence>
<comment type="similarity">
    <text evidence="1">Belongs to the MOG1 family.</text>
</comment>
<dbReference type="SUPFAM" id="SSF55724">
    <property type="entry name" value="Mog1p/PsbP-like"/>
    <property type="match status" value="1"/>
</dbReference>
<evidence type="ECO:0000256" key="1">
    <source>
        <dbReference type="ARBA" id="ARBA00010307"/>
    </source>
</evidence>
<dbReference type="InterPro" id="IPR016123">
    <property type="entry name" value="Mog1/PsbP_a/b/a-sand"/>
</dbReference>
<protein>
    <recommendedName>
        <fullName evidence="6">Ran guanine nucleotide release factor</fullName>
    </recommendedName>
</protein>
<evidence type="ECO:0000256" key="2">
    <source>
        <dbReference type="ARBA" id="ARBA00022448"/>
    </source>
</evidence>
<dbReference type="Gene3D" id="3.40.1000.10">
    <property type="entry name" value="Mog1/PsbP, alpha/beta/alpha sandwich"/>
    <property type="match status" value="1"/>
</dbReference>
<evidence type="ECO:0000313" key="5">
    <source>
        <dbReference type="Proteomes" id="UP000829685"/>
    </source>
</evidence>
<proteinExistence type="inferred from homology"/>
<evidence type="ECO:0000313" key="4">
    <source>
        <dbReference type="EMBL" id="KAI1862425.1"/>
    </source>
</evidence>
<dbReference type="GO" id="GO:0006606">
    <property type="term" value="P:protein import into nucleus"/>
    <property type="evidence" value="ECO:0007669"/>
    <property type="project" value="TreeGrafter"/>
</dbReference>
<keyword evidence="3" id="KW-0653">Protein transport</keyword>
<accession>A0A9Q0AMU7</accession>
<sequence length="198" mass="22047">MAAFKSTPLYGGALICDLPTTFADVSLLREVPDNQEVYIDKDGFTSIVFDITERVGGKGSGPEIDGRALTTHLEDVVGDDIDRTKVWNTTPTLFSRLDEDIPSYTLIATQAPKPNPEQRERSSAPDFTALIMTLVRLERELTDILITINVPHIKGEYNEEDIDLELGKQGKLIGDAVDYAAKIWETFKVKDWGLFAEI</sequence>
<dbReference type="GO" id="GO:0005085">
    <property type="term" value="F:guanyl-nucleotide exchange factor activity"/>
    <property type="evidence" value="ECO:0007669"/>
    <property type="project" value="TreeGrafter"/>
</dbReference>
<dbReference type="GO" id="GO:0031267">
    <property type="term" value="F:small GTPase binding"/>
    <property type="evidence" value="ECO:0007669"/>
    <property type="project" value="TreeGrafter"/>
</dbReference>
<dbReference type="EMBL" id="JAFIMR010000027">
    <property type="protein sequence ID" value="KAI1862425.1"/>
    <property type="molecule type" value="Genomic_DNA"/>
</dbReference>
<comment type="caution">
    <text evidence="4">The sequence shown here is derived from an EMBL/GenBank/DDBJ whole genome shotgun (WGS) entry which is preliminary data.</text>
</comment>
<keyword evidence="2" id="KW-0813">Transport</keyword>
<evidence type="ECO:0000256" key="3">
    <source>
        <dbReference type="ARBA" id="ARBA00022927"/>
    </source>
</evidence>
<dbReference type="PANTHER" id="PTHR15837">
    <property type="entry name" value="RAN GUANINE NUCLEOTIDE RELEASE FACTOR"/>
    <property type="match status" value="1"/>
</dbReference>
<dbReference type="Pfam" id="PF04603">
    <property type="entry name" value="Mog1"/>
    <property type="match status" value="1"/>
</dbReference>
<dbReference type="InterPro" id="IPR007681">
    <property type="entry name" value="Mog1"/>
</dbReference>
<keyword evidence="5" id="KW-1185">Reference proteome</keyword>
<dbReference type="Proteomes" id="UP000829685">
    <property type="component" value="Unassembled WGS sequence"/>
</dbReference>
<name>A0A9Q0AMU7_9PEZI</name>
<dbReference type="PANTHER" id="PTHR15837:SF0">
    <property type="entry name" value="RAN GUANINE NUCLEOTIDE RELEASE FACTOR"/>
    <property type="match status" value="1"/>
</dbReference>
<reference evidence="4" key="1">
    <citation type="submission" date="2021-03" db="EMBL/GenBank/DDBJ databases">
        <title>Revisited historic fungal species revealed as producer of novel bioactive compounds through whole genome sequencing and comparative genomics.</title>
        <authorList>
            <person name="Vignolle G.A."/>
            <person name="Hochenegger N."/>
            <person name="Mach R.L."/>
            <person name="Mach-Aigner A.R."/>
            <person name="Javad Rahimi M."/>
            <person name="Salim K.A."/>
            <person name="Chan C.M."/>
            <person name="Lim L.B.L."/>
            <person name="Cai F."/>
            <person name="Druzhinina I.S."/>
            <person name="U'Ren J.M."/>
            <person name="Derntl C."/>
        </authorList>
    </citation>
    <scope>NUCLEOTIDE SEQUENCE</scope>
    <source>
        <strain evidence="4">TUCIM 5799</strain>
    </source>
</reference>